<dbReference type="NCBIfam" id="TIGR01760">
    <property type="entry name" value="tape_meas_TP901"/>
    <property type="match status" value="1"/>
</dbReference>
<evidence type="ECO:0000313" key="5">
    <source>
        <dbReference type="Proteomes" id="UP001422759"/>
    </source>
</evidence>
<comment type="caution">
    <text evidence="4">The sequence shown here is derived from an EMBL/GenBank/DDBJ whole genome shotgun (WGS) entry which is preliminary data.</text>
</comment>
<feature type="transmembrane region" description="Helical" evidence="2">
    <location>
        <begin position="420"/>
        <end position="448"/>
    </location>
</feature>
<feature type="domain" description="Phage tail tape measure protein" evidence="3">
    <location>
        <begin position="101"/>
        <end position="280"/>
    </location>
</feature>
<sequence length="863" mass="88882">MASLPPVFIEFLGKSTGLAATAAAVKTELAEVKAEGGGNLAGLGAVGTAALAGIGAAAAGAAVHAVHMAADFQTAMTRVRTGAGEAAGNMSLVSNGVLAMAGQVGQTTEQLTAGLYTVESASFHGADALTVLRNSAMGAKVGAADLSTVTDAVTTALNAYKMGAGDAAAVTNSLIATEAEGKTNLEALAGSMASVLPAASAAHVGLQEVLGAMATMTAQGTPAAVAATYLRQTIGALSNPSGKAAQEMQSLGLKAIDVSQNLGKKGLASTLEMLTDAIQSKMGPSGTVLVEHLQKAAKSSTDFQKVLAQLPPAQQTYIGALADMVGGTKSMQAALELTGSHMADFKANTAGIAEHVKAGGKSIEGWADVQKTFNQRLSEAKAEAEALGIKIGQKLMPAVSAVLGGVMATVTWFQKHHDAAIMVGGALAGVLAVGLYMAATAAWAFTAALLANPLTWIVLAVAAVGAAIAWLAVHWSSVWAGIKKVAEVVAALVVGAFVFLAAETFRLWRMISGGVSAAWHGIAAFFSAAWHFVADPAVAAFRWIEKTTTEIFGRVTAFFHKWWPLLLVIFAPPIALLLAIWNHWHKQIIGTALAIWGAVSGFFVKTWQEICAVASAGWRIFKQVVIAPTLELWQWLSGIWSEAERWLSEKWALIHAVALLVWHKIRSAVVDPLLDAYHSVTGTAGKIGSAISGAFGRAKDEVMGLVRDFEDFGSNIVQGIVRGISGAAHWVTEKIKGLANDALKSAKSFLGINSPSRVMADEVGQWIPHGIAAGVAEHAHVAAGAVAQLSAGLSAQTVTPNLAITGTNSGAAGGGYGGGGSVVEVTTIVQVDGSELFRAVQPHALRNDRRNPKAGLVYVRAAH</sequence>
<accession>A0ABP5KUS2</accession>
<keyword evidence="2" id="KW-0812">Transmembrane</keyword>
<dbReference type="EMBL" id="BAAANT010000008">
    <property type="protein sequence ID" value="GAA2137743.1"/>
    <property type="molecule type" value="Genomic_DNA"/>
</dbReference>
<dbReference type="PANTHER" id="PTHR37813:SF1">
    <property type="entry name" value="FELS-2 PROPHAGE PROTEIN"/>
    <property type="match status" value="1"/>
</dbReference>
<feature type="transmembrane region" description="Helical" evidence="2">
    <location>
        <begin position="454"/>
        <end position="473"/>
    </location>
</feature>
<keyword evidence="2" id="KW-1133">Transmembrane helix</keyword>
<organism evidence="4 5">
    <name type="scientific">Kitasatospora kazusensis</name>
    <dbReference type="NCBI Taxonomy" id="407974"/>
    <lineage>
        <taxon>Bacteria</taxon>
        <taxon>Bacillati</taxon>
        <taxon>Actinomycetota</taxon>
        <taxon>Actinomycetes</taxon>
        <taxon>Kitasatosporales</taxon>
        <taxon>Streptomycetaceae</taxon>
        <taxon>Kitasatospora</taxon>
    </lineage>
</organism>
<feature type="transmembrane region" description="Helical" evidence="2">
    <location>
        <begin position="517"/>
        <end position="541"/>
    </location>
</feature>
<evidence type="ECO:0000259" key="3">
    <source>
        <dbReference type="Pfam" id="PF10145"/>
    </source>
</evidence>
<feature type="transmembrane region" description="Helical" evidence="2">
    <location>
        <begin position="395"/>
        <end position="413"/>
    </location>
</feature>
<evidence type="ECO:0000256" key="1">
    <source>
        <dbReference type="ARBA" id="ARBA00022612"/>
    </source>
</evidence>
<name>A0ABP5KUS2_9ACTN</name>
<dbReference type="InterPro" id="IPR010090">
    <property type="entry name" value="Phage_tape_meas"/>
</dbReference>
<protein>
    <recommendedName>
        <fullName evidence="3">Phage tail tape measure protein domain-containing protein</fullName>
    </recommendedName>
</protein>
<evidence type="ECO:0000313" key="4">
    <source>
        <dbReference type="EMBL" id="GAA2137743.1"/>
    </source>
</evidence>
<proteinExistence type="predicted"/>
<dbReference type="PANTHER" id="PTHR37813">
    <property type="entry name" value="FELS-2 PROPHAGE PROTEIN"/>
    <property type="match status" value="1"/>
</dbReference>
<keyword evidence="5" id="KW-1185">Reference proteome</keyword>
<gene>
    <name evidence="4" type="ORF">GCM10009760_18470</name>
</gene>
<keyword evidence="2" id="KW-0472">Membrane</keyword>
<evidence type="ECO:0000256" key="2">
    <source>
        <dbReference type="SAM" id="Phobius"/>
    </source>
</evidence>
<keyword evidence="1" id="KW-1188">Viral release from host cell</keyword>
<reference evidence="5" key="1">
    <citation type="journal article" date="2019" name="Int. J. Syst. Evol. Microbiol.">
        <title>The Global Catalogue of Microorganisms (GCM) 10K type strain sequencing project: providing services to taxonomists for standard genome sequencing and annotation.</title>
        <authorList>
            <consortium name="The Broad Institute Genomics Platform"/>
            <consortium name="The Broad Institute Genome Sequencing Center for Infectious Disease"/>
            <person name="Wu L."/>
            <person name="Ma J."/>
        </authorList>
    </citation>
    <scope>NUCLEOTIDE SEQUENCE [LARGE SCALE GENOMIC DNA]</scope>
    <source>
        <strain evidence="5">JCM 14560</strain>
    </source>
</reference>
<feature type="transmembrane region" description="Helical" evidence="2">
    <location>
        <begin position="562"/>
        <end position="581"/>
    </location>
</feature>
<dbReference type="Pfam" id="PF10145">
    <property type="entry name" value="PhageMin_Tail"/>
    <property type="match status" value="1"/>
</dbReference>
<dbReference type="Proteomes" id="UP001422759">
    <property type="component" value="Unassembled WGS sequence"/>
</dbReference>
<feature type="transmembrane region" description="Helical" evidence="2">
    <location>
        <begin position="485"/>
        <end position="505"/>
    </location>
</feature>